<dbReference type="Gene3D" id="3.80.10.10">
    <property type="entry name" value="Ribonuclease Inhibitor"/>
    <property type="match status" value="3"/>
</dbReference>
<dbReference type="Proteomes" id="UP000077315">
    <property type="component" value="Unassembled WGS sequence"/>
</dbReference>
<dbReference type="SUPFAM" id="SSF81383">
    <property type="entry name" value="F-box domain"/>
    <property type="match status" value="1"/>
</dbReference>
<dbReference type="OrthoDB" id="2253782at2759"/>
<feature type="domain" description="F-box" evidence="1">
    <location>
        <begin position="550"/>
        <end position="589"/>
    </location>
</feature>
<protein>
    <recommendedName>
        <fullName evidence="1">F-box domain-containing protein</fullName>
    </recommendedName>
</protein>
<dbReference type="PANTHER" id="PTHR38926">
    <property type="entry name" value="F-BOX DOMAIN CONTAINING PROTEIN, EXPRESSED"/>
    <property type="match status" value="1"/>
</dbReference>
<dbReference type="SUPFAM" id="SSF52047">
    <property type="entry name" value="RNI-like"/>
    <property type="match status" value="2"/>
</dbReference>
<gene>
    <name evidence="2" type="ORF">PHYBLDRAFT_181489</name>
</gene>
<dbReference type="Pfam" id="PF12937">
    <property type="entry name" value="F-box-like"/>
    <property type="match status" value="1"/>
</dbReference>
<dbReference type="AlphaFoldDB" id="A0A163AGC8"/>
<sequence length="1189" mass="138247">MGVPELPFEILINIADNLWKTDIMSCALIYNCSQLPKLIDSIKNSQNISTSHHLMVQSLCLSMHCHWSKIPNIQYSDLFRYLPNLKRLDLEGIKYDDIQADITVSDKIWKSLEILNMTYGGSDEIQPERDLMVEDFDDIHQNLQNLSSITAEIYIYSEFPDALDTVPNTIPAYSVTSLDINSKIYDDGHEEGEEKDYESENININHWNSWWLYYFGYKYPNLRSLKLNVTDMLDDALYPEERKIVLSLFHSNQNAFRHLETFDLKTTRYFDFSDLILWELLCKLRVPLKHLSLDTTYRGKIDYSYPMDVGRILESFSGTLKSLSLTGFTYNQKNEYTIQEMSSCCPFLTNLYISDSSFCLNLDDLLDKCSALEQMEFSGAKLFLSQSRIAEESEQQQQQQHGLRILTLNKCSVAAGVFNYVSLRCRSLEQMTLYTLRIIGSICEKTGCLLFDMSHIFLKTLNIGQSLVEASHNTCWFYTYWDFGYNGLSRTDTAILTKKGVDIALEYYQNFQSSKARSTLSHDTFYNVNYPGSGWKYRLYKGYVEWRFELPYEVLTQIGDNLSTTDRLSCALTCKGWRYPFQDALWRNMPIYTYRRLKKIIETIIASQDVSTPCSLFVKSLRTCTSSYRSEFPDIEFSELFKYLPNLKRLDLGNRNYREIYTEITRSDKVWKTLESLKVKYSADTEMLPEKTIFEFINACSMLQKLEIHERGLGFYMELSVDDFDNMHLNLQNLSSIKAEIYLSCDFLYTLDTIPNTTPAFAVTALDINSKQYENHDGEFSRNWNEWNPLWLYYFGYKYPNLRSLRLEATSICGDEIDLDQRQTIISLFQSNPNAFQHLKTFSFTCDSYFRIADFVLWELFCALKVPLKSLTLDATYNNEVDDSNPMDINRILESFSETLKSLSLTGFTYNEKDRYSILELSSYYPLLTNLCISSEELSLNLGNLFDRCVALKQLKFCGGDLVLNQKTTIEESAQQKQEQYYQHGLQILILHKCSLAAEVFNYLSFRCQSLKHMTLDTVLVKGSLCEKTGCLLLDMSHTFLKTLKIGQLQYSVSNQEMYADYICLTLLSQLNDTPLSKGKSGKDKARIGSKYPTVEHHDIMWLFTYSYRTAFQKSALETKELLEDEVDIALEYYQDFQLNKIISTLMDKNSRVREQQLKYRTYELHKGYGKWNFGNIESGPFICGPDDI</sequence>
<dbReference type="GeneID" id="28999382"/>
<feature type="domain" description="F-box" evidence="1">
    <location>
        <begin position="6"/>
        <end position="48"/>
    </location>
</feature>
<dbReference type="PANTHER" id="PTHR38926:SF72">
    <property type="entry name" value="IM:7136021-RELATED"/>
    <property type="match status" value="1"/>
</dbReference>
<reference evidence="3" key="1">
    <citation type="submission" date="2015-06" db="EMBL/GenBank/DDBJ databases">
        <title>Expansion of signal transduction pathways in fungi by whole-genome duplication.</title>
        <authorList>
            <consortium name="DOE Joint Genome Institute"/>
            <person name="Corrochano L.M."/>
            <person name="Kuo A."/>
            <person name="Marcet-Houben M."/>
            <person name="Polaino S."/>
            <person name="Salamov A."/>
            <person name="Villalobos J.M."/>
            <person name="Alvarez M.I."/>
            <person name="Avalos J."/>
            <person name="Benito E.P."/>
            <person name="Benoit I."/>
            <person name="Burger G."/>
            <person name="Camino L.P."/>
            <person name="Canovas D."/>
            <person name="Cerda-Olmedo E."/>
            <person name="Cheng J.-F."/>
            <person name="Dominguez A."/>
            <person name="Elias M."/>
            <person name="Eslava A.P."/>
            <person name="Glaser F."/>
            <person name="Grimwood J."/>
            <person name="Gutierrez G."/>
            <person name="Heitman J."/>
            <person name="Henrissat B."/>
            <person name="Iturriaga E.A."/>
            <person name="Lang B.F."/>
            <person name="Lavin J.L."/>
            <person name="Lee S."/>
            <person name="Li W."/>
            <person name="Lindquist E."/>
            <person name="Lopez-Garcia S."/>
            <person name="Luque E.M."/>
            <person name="Marcos A.T."/>
            <person name="Martin J."/>
            <person name="McCluskey K."/>
            <person name="Medina H.R."/>
            <person name="Miralles-Duran A."/>
            <person name="Miyazaki A."/>
            <person name="Munoz-Torres E."/>
            <person name="Oguiza J.A."/>
            <person name="Ohm R."/>
            <person name="Olmedo M."/>
            <person name="Orejas M."/>
            <person name="Ortiz-Castellanos L."/>
            <person name="Pisabarro A.G."/>
            <person name="Rodriguez-Romero J."/>
            <person name="Ruiz-Herrera J."/>
            <person name="Ruiz-Vazquez R."/>
            <person name="Sanz C."/>
            <person name="Schackwitz W."/>
            <person name="Schmutz J."/>
            <person name="Shahriari M."/>
            <person name="Shelest E."/>
            <person name="Silva-Franco F."/>
            <person name="Soanes D."/>
            <person name="Syed K."/>
            <person name="Tagua V.G."/>
            <person name="Talbot N.J."/>
            <person name="Thon M."/>
            <person name="De vries R.P."/>
            <person name="Wiebenga A."/>
            <person name="Yadav J.S."/>
            <person name="Braun E.L."/>
            <person name="Baker S."/>
            <person name="Garre V."/>
            <person name="Horwitz B."/>
            <person name="Torres-Martinez S."/>
            <person name="Idnurm A."/>
            <person name="Herrera-Estrella A."/>
            <person name="Gabaldon T."/>
            <person name="Grigoriev I.V."/>
        </authorList>
    </citation>
    <scope>NUCLEOTIDE SEQUENCE [LARGE SCALE GENOMIC DNA]</scope>
    <source>
        <strain evidence="3">NRRL 1555(-)</strain>
    </source>
</reference>
<proteinExistence type="predicted"/>
<organism evidence="2 3">
    <name type="scientific">Phycomyces blakesleeanus (strain ATCC 8743b / DSM 1359 / FGSC 10004 / NBRC 33097 / NRRL 1555)</name>
    <dbReference type="NCBI Taxonomy" id="763407"/>
    <lineage>
        <taxon>Eukaryota</taxon>
        <taxon>Fungi</taxon>
        <taxon>Fungi incertae sedis</taxon>
        <taxon>Mucoromycota</taxon>
        <taxon>Mucoromycotina</taxon>
        <taxon>Mucoromycetes</taxon>
        <taxon>Mucorales</taxon>
        <taxon>Phycomycetaceae</taxon>
        <taxon>Phycomyces</taxon>
    </lineage>
</organism>
<dbReference type="InterPro" id="IPR001810">
    <property type="entry name" value="F-box_dom"/>
</dbReference>
<dbReference type="InterPro" id="IPR036047">
    <property type="entry name" value="F-box-like_dom_sf"/>
</dbReference>
<evidence type="ECO:0000259" key="1">
    <source>
        <dbReference type="SMART" id="SM00256"/>
    </source>
</evidence>
<name>A0A163AGC8_PHYB8</name>
<keyword evidence="3" id="KW-1185">Reference proteome</keyword>
<dbReference type="InParanoid" id="A0A163AGC8"/>
<dbReference type="VEuPathDB" id="FungiDB:PHYBLDRAFT_181489"/>
<dbReference type="EMBL" id="KV440981">
    <property type="protein sequence ID" value="OAD73311.1"/>
    <property type="molecule type" value="Genomic_DNA"/>
</dbReference>
<evidence type="ECO:0000313" key="3">
    <source>
        <dbReference type="Proteomes" id="UP000077315"/>
    </source>
</evidence>
<accession>A0A163AGC8</accession>
<dbReference type="SMART" id="SM00256">
    <property type="entry name" value="FBOX"/>
    <property type="match status" value="2"/>
</dbReference>
<evidence type="ECO:0000313" key="2">
    <source>
        <dbReference type="EMBL" id="OAD73311.1"/>
    </source>
</evidence>
<dbReference type="RefSeq" id="XP_018291351.1">
    <property type="nucleotide sequence ID" value="XM_018438476.1"/>
</dbReference>
<dbReference type="InterPro" id="IPR032675">
    <property type="entry name" value="LRR_dom_sf"/>
</dbReference>